<sequence length="140" mass="16047">MKLSKDLKIGSNIKKLRKERRIKLVDLANSVGISNSYLSQIENGHKPIPSLKVLEKISLSLHVPFHQFIEEAGGNFSDNSPDDGEAEREHNQEVELSNFLEISDYLRYFPDITCDGVVIPKRIKDQILDFSKYLMTKEKD</sequence>
<evidence type="ECO:0000256" key="1">
    <source>
        <dbReference type="ARBA" id="ARBA00023125"/>
    </source>
</evidence>
<dbReference type="CDD" id="cd00093">
    <property type="entry name" value="HTH_XRE"/>
    <property type="match status" value="1"/>
</dbReference>
<dbReference type="InterPro" id="IPR050807">
    <property type="entry name" value="TransReg_Diox_bact_type"/>
</dbReference>
<evidence type="ECO:0000313" key="3">
    <source>
        <dbReference type="EMBL" id="MBJ6361113.1"/>
    </source>
</evidence>
<proteinExistence type="predicted"/>
<dbReference type="EMBL" id="JAELUP010000019">
    <property type="protein sequence ID" value="MBJ6361113.1"/>
    <property type="molecule type" value="Genomic_DNA"/>
</dbReference>
<organism evidence="3 4">
    <name type="scientific">Paenibacillus roseus</name>
    <dbReference type="NCBI Taxonomy" id="2798579"/>
    <lineage>
        <taxon>Bacteria</taxon>
        <taxon>Bacillati</taxon>
        <taxon>Bacillota</taxon>
        <taxon>Bacilli</taxon>
        <taxon>Bacillales</taxon>
        <taxon>Paenibacillaceae</taxon>
        <taxon>Paenibacillus</taxon>
    </lineage>
</organism>
<dbReference type="GO" id="GO:0003677">
    <property type="term" value="F:DNA binding"/>
    <property type="evidence" value="ECO:0007669"/>
    <property type="project" value="UniProtKB-KW"/>
</dbReference>
<dbReference type="PANTHER" id="PTHR46797:SF1">
    <property type="entry name" value="METHYLPHOSPHONATE SYNTHASE"/>
    <property type="match status" value="1"/>
</dbReference>
<evidence type="ECO:0000313" key="4">
    <source>
        <dbReference type="Proteomes" id="UP000640274"/>
    </source>
</evidence>
<dbReference type="GO" id="GO:0003700">
    <property type="term" value="F:DNA-binding transcription factor activity"/>
    <property type="evidence" value="ECO:0007669"/>
    <property type="project" value="TreeGrafter"/>
</dbReference>
<dbReference type="SUPFAM" id="SSF47413">
    <property type="entry name" value="lambda repressor-like DNA-binding domains"/>
    <property type="match status" value="1"/>
</dbReference>
<dbReference type="GO" id="GO:0005829">
    <property type="term" value="C:cytosol"/>
    <property type="evidence" value="ECO:0007669"/>
    <property type="project" value="TreeGrafter"/>
</dbReference>
<accession>A0A934J412</accession>
<dbReference type="Pfam" id="PF01381">
    <property type="entry name" value="HTH_3"/>
    <property type="match status" value="1"/>
</dbReference>
<dbReference type="SMART" id="SM00530">
    <property type="entry name" value="HTH_XRE"/>
    <property type="match status" value="1"/>
</dbReference>
<dbReference type="AlphaFoldDB" id="A0A934J412"/>
<dbReference type="InterPro" id="IPR001387">
    <property type="entry name" value="Cro/C1-type_HTH"/>
</dbReference>
<dbReference type="Gene3D" id="1.10.260.40">
    <property type="entry name" value="lambda repressor-like DNA-binding domains"/>
    <property type="match status" value="1"/>
</dbReference>
<reference evidence="3" key="1">
    <citation type="submission" date="2020-12" db="EMBL/GenBank/DDBJ databases">
        <authorList>
            <person name="Huq M.A."/>
        </authorList>
    </citation>
    <scope>NUCLEOTIDE SEQUENCE</scope>
    <source>
        <strain evidence="3">MAHUQ-46</strain>
    </source>
</reference>
<evidence type="ECO:0000259" key="2">
    <source>
        <dbReference type="PROSITE" id="PS50943"/>
    </source>
</evidence>
<name>A0A934J412_9BACL</name>
<keyword evidence="4" id="KW-1185">Reference proteome</keyword>
<dbReference type="InterPro" id="IPR010982">
    <property type="entry name" value="Lambda_DNA-bd_dom_sf"/>
</dbReference>
<gene>
    <name evidence="3" type="ORF">JFN88_07265</name>
</gene>
<dbReference type="RefSeq" id="WP_199018667.1">
    <property type="nucleotide sequence ID" value="NZ_JAELUP010000019.1"/>
</dbReference>
<feature type="domain" description="HTH cro/C1-type" evidence="2">
    <location>
        <begin position="13"/>
        <end position="68"/>
    </location>
</feature>
<keyword evidence="1" id="KW-0238">DNA-binding</keyword>
<comment type="caution">
    <text evidence="3">The sequence shown here is derived from an EMBL/GenBank/DDBJ whole genome shotgun (WGS) entry which is preliminary data.</text>
</comment>
<dbReference type="PROSITE" id="PS50943">
    <property type="entry name" value="HTH_CROC1"/>
    <property type="match status" value="1"/>
</dbReference>
<dbReference type="PANTHER" id="PTHR46797">
    <property type="entry name" value="HTH-TYPE TRANSCRIPTIONAL REGULATOR"/>
    <property type="match status" value="1"/>
</dbReference>
<protein>
    <submittedName>
        <fullName evidence="3">Helix-turn-helix domain-containing protein</fullName>
    </submittedName>
</protein>
<dbReference type="Proteomes" id="UP000640274">
    <property type="component" value="Unassembled WGS sequence"/>
</dbReference>